<dbReference type="Proteomes" id="UP001152747">
    <property type="component" value="Unassembled WGS sequence"/>
</dbReference>
<keyword evidence="1" id="KW-0812">Transmembrane</keyword>
<dbReference type="EMBL" id="CANHGI010000001">
    <property type="protein sequence ID" value="CAI5439231.1"/>
    <property type="molecule type" value="Genomic_DNA"/>
</dbReference>
<evidence type="ECO:0000313" key="3">
    <source>
        <dbReference type="Proteomes" id="UP001152747"/>
    </source>
</evidence>
<name>A0A9P1I6U9_9PELO</name>
<accession>A0A9P1I6U9</accession>
<keyword evidence="3" id="KW-1185">Reference proteome</keyword>
<dbReference type="AlphaFoldDB" id="A0A9P1I6U9"/>
<sequence length="103" mass="11756">MPQVAKLGPLSKLVKLAGILKKGVLSFVVFEISAAAIGFAAFRTLRRSEEKRKYLYLNWPNCAASYYWLEDSISFGQLTGTRLRLNDQRRWAQIDTENNIESD</sequence>
<comment type="caution">
    <text evidence="2">The sequence shown here is derived from an EMBL/GenBank/DDBJ whole genome shotgun (WGS) entry which is preliminary data.</text>
</comment>
<gene>
    <name evidence="2" type="ORF">CAMP_LOCUS1868</name>
</gene>
<feature type="transmembrane region" description="Helical" evidence="1">
    <location>
        <begin position="24"/>
        <end position="45"/>
    </location>
</feature>
<organism evidence="2 3">
    <name type="scientific">Caenorhabditis angaria</name>
    <dbReference type="NCBI Taxonomy" id="860376"/>
    <lineage>
        <taxon>Eukaryota</taxon>
        <taxon>Metazoa</taxon>
        <taxon>Ecdysozoa</taxon>
        <taxon>Nematoda</taxon>
        <taxon>Chromadorea</taxon>
        <taxon>Rhabditida</taxon>
        <taxon>Rhabditina</taxon>
        <taxon>Rhabditomorpha</taxon>
        <taxon>Rhabditoidea</taxon>
        <taxon>Rhabditidae</taxon>
        <taxon>Peloderinae</taxon>
        <taxon>Caenorhabditis</taxon>
    </lineage>
</organism>
<protein>
    <submittedName>
        <fullName evidence="2">Uncharacterized protein</fullName>
    </submittedName>
</protein>
<keyword evidence="1" id="KW-1133">Transmembrane helix</keyword>
<proteinExistence type="predicted"/>
<dbReference type="OrthoDB" id="5804148at2759"/>
<keyword evidence="1" id="KW-0472">Membrane</keyword>
<evidence type="ECO:0000256" key="1">
    <source>
        <dbReference type="SAM" id="Phobius"/>
    </source>
</evidence>
<reference evidence="2" key="1">
    <citation type="submission" date="2022-11" db="EMBL/GenBank/DDBJ databases">
        <authorList>
            <person name="Kikuchi T."/>
        </authorList>
    </citation>
    <scope>NUCLEOTIDE SEQUENCE</scope>
    <source>
        <strain evidence="2">PS1010</strain>
    </source>
</reference>
<evidence type="ECO:0000313" key="2">
    <source>
        <dbReference type="EMBL" id="CAI5439231.1"/>
    </source>
</evidence>